<dbReference type="InterPro" id="IPR015424">
    <property type="entry name" value="PyrdxlP-dep_Trfase"/>
</dbReference>
<evidence type="ECO:0000256" key="1">
    <source>
        <dbReference type="ARBA" id="ARBA00001933"/>
    </source>
</evidence>
<dbReference type="GO" id="GO:0016740">
    <property type="term" value="F:transferase activity"/>
    <property type="evidence" value="ECO:0007669"/>
    <property type="project" value="UniProtKB-KW"/>
</dbReference>
<dbReference type="Gene3D" id="3.40.640.10">
    <property type="entry name" value="Type I PLP-dependent aspartate aminotransferase-like (Major domain)"/>
    <property type="match status" value="1"/>
</dbReference>
<organism evidence="5 6">
    <name type="scientific">Coniella lustricola</name>
    <dbReference type="NCBI Taxonomy" id="2025994"/>
    <lineage>
        <taxon>Eukaryota</taxon>
        <taxon>Fungi</taxon>
        <taxon>Dikarya</taxon>
        <taxon>Ascomycota</taxon>
        <taxon>Pezizomycotina</taxon>
        <taxon>Sordariomycetes</taxon>
        <taxon>Sordariomycetidae</taxon>
        <taxon>Diaporthales</taxon>
        <taxon>Schizoparmaceae</taxon>
        <taxon>Coniella</taxon>
    </lineage>
</organism>
<dbReference type="InParanoid" id="A0A2T3AL79"/>
<evidence type="ECO:0000313" key="5">
    <source>
        <dbReference type="EMBL" id="PSS02377.1"/>
    </source>
</evidence>
<dbReference type="OrthoDB" id="2161780at2759"/>
<dbReference type="GO" id="GO:0016830">
    <property type="term" value="F:carbon-carbon lyase activity"/>
    <property type="evidence" value="ECO:0007669"/>
    <property type="project" value="InterPro"/>
</dbReference>
<evidence type="ECO:0000313" key="6">
    <source>
        <dbReference type="Proteomes" id="UP000241462"/>
    </source>
</evidence>
<dbReference type="GO" id="GO:0030170">
    <property type="term" value="F:pyridoxal phosphate binding"/>
    <property type="evidence" value="ECO:0007669"/>
    <property type="project" value="InterPro"/>
</dbReference>
<dbReference type="SUPFAM" id="SSF53383">
    <property type="entry name" value="PLP-dependent transferases"/>
    <property type="match status" value="1"/>
</dbReference>
<dbReference type="PANTHER" id="PTHR42735:SF4">
    <property type="entry name" value="PYRIDOXAL PHOSPHATE-DEPENDENT DECARBOXYLASE FAMILY PROTEIN"/>
    <property type="match status" value="1"/>
</dbReference>
<reference evidence="5 6" key="1">
    <citation type="journal article" date="2018" name="Mycol. Prog.">
        <title>Coniella lustricola, a new species from submerged detritus.</title>
        <authorList>
            <person name="Raudabaugh D.B."/>
            <person name="Iturriaga T."/>
            <person name="Carver A."/>
            <person name="Mondo S."/>
            <person name="Pangilinan J."/>
            <person name="Lipzen A."/>
            <person name="He G."/>
            <person name="Amirebrahimi M."/>
            <person name="Grigoriev I.V."/>
            <person name="Miller A.N."/>
        </authorList>
    </citation>
    <scope>NUCLEOTIDE SEQUENCE [LARGE SCALE GENOMIC DNA]</scope>
    <source>
        <strain evidence="5 6">B22-T-1</strain>
    </source>
</reference>
<gene>
    <name evidence="5" type="ORF">BD289DRAFT_421814</name>
</gene>
<evidence type="ECO:0000256" key="2">
    <source>
        <dbReference type="ARBA" id="ARBA00022898"/>
    </source>
</evidence>
<dbReference type="GO" id="GO:0019752">
    <property type="term" value="P:carboxylic acid metabolic process"/>
    <property type="evidence" value="ECO:0007669"/>
    <property type="project" value="InterPro"/>
</dbReference>
<keyword evidence="5" id="KW-0808">Transferase</keyword>
<evidence type="ECO:0000256" key="4">
    <source>
        <dbReference type="PIRSR" id="PIRSR602129-50"/>
    </source>
</evidence>
<comment type="cofactor">
    <cofactor evidence="1 4">
        <name>pyridoxal 5'-phosphate</name>
        <dbReference type="ChEBI" id="CHEBI:597326"/>
    </cofactor>
</comment>
<dbReference type="AlphaFoldDB" id="A0A2T3AL79"/>
<dbReference type="InterPro" id="IPR002129">
    <property type="entry name" value="PyrdxlP-dep_de-COase"/>
</dbReference>
<keyword evidence="6" id="KW-1185">Reference proteome</keyword>
<dbReference type="EMBL" id="KZ678377">
    <property type="protein sequence ID" value="PSS02377.1"/>
    <property type="molecule type" value="Genomic_DNA"/>
</dbReference>
<evidence type="ECO:0000256" key="3">
    <source>
        <dbReference type="ARBA" id="ARBA00023239"/>
    </source>
</evidence>
<name>A0A2T3AL79_9PEZI</name>
<dbReference type="Pfam" id="PF00282">
    <property type="entry name" value="Pyridoxal_deC"/>
    <property type="match status" value="1"/>
</dbReference>
<accession>A0A2T3AL79</accession>
<keyword evidence="2 4" id="KW-0663">Pyridoxal phosphate</keyword>
<dbReference type="InterPro" id="IPR050477">
    <property type="entry name" value="GrpII_AminoAcid_Decarb"/>
</dbReference>
<dbReference type="STRING" id="2025994.A0A2T3AL79"/>
<dbReference type="Proteomes" id="UP000241462">
    <property type="component" value="Unassembled WGS sequence"/>
</dbReference>
<dbReference type="InterPro" id="IPR015421">
    <property type="entry name" value="PyrdxlP-dep_Trfase_major"/>
</dbReference>
<feature type="modified residue" description="N6-(pyridoxal phosphate)lysine" evidence="4">
    <location>
        <position position="536"/>
    </location>
</feature>
<dbReference type="PANTHER" id="PTHR42735">
    <property type="match status" value="1"/>
</dbReference>
<protein>
    <submittedName>
        <fullName evidence="5">Pyridoxal phosphate-dependent transferase</fullName>
    </submittedName>
</protein>
<keyword evidence="3" id="KW-0456">Lyase</keyword>
<proteinExistence type="predicted"/>
<sequence>MNTFQLGGITYQSAFSAPSAGKAKGSTSLGLANVGSISTNAGVDLSKVTDFLGGGGEGKNQGQNGGGLLTGGIKLTKDNGNVFTSGAAERSHEKSSHKAISSYFIGPQAENIGLFRDNINGLLDQVVKARKNYFPDDGDFITKEIQNSTEFLQRAESLANATRALGQSLGQHSIPFWSPRYQGHMCMDMSMPALLGYFTTMIYNPNNVAFEASPISTLAELEVGKQLSEMFGYNVSTQDEDKDSKPDASGPDPWGHVTCDGTIANLESMWAARNLKFYPLSLCLAFKGPLSNVAETFKVQTADGREDLLINLSTWELLNLRVETILDLPDRLTREYGISSAYIDQVMNEYGIQSRGKDTLERQYGLKATPQYFVANTKHYSWPKSAAIAGIGSENMVGIPVDDGARISVVELKRKLDEKLANQEPVYGVVAIIGTTEEGAVDPLGEILALRDHYRSLGLSFVVHADAAWGGYFASMMPKNVPQNSDDEAGDGGFGFMPPKFAPAAGFVPGIALRNETQHAMLSLRRADSITVDPHKAGYVPYPAGGLAYRDGRMRHLLTWNAPYLSQGSDLNIGVYGVEGSKPGASAVSTYMANASIGLNEDGYGALLSEVSFTCGRFAAQWAAMTDDTMPFTVVPLNMLPSELVDDCTPAKVEQEKRWIRQNILSSSNTAIVENSTTSPGGDSALQLIRKLGSDLNINAFACNFRYSNGKLNTDPDEANYFMRRIVDHLSVSSPDDDPTTIPLYLTSTVFTPEEYGDCLSKFKQRLGLQDGPEELFVLRNVVMSPFPTERDFVAHLAGIFREHAEKAVKVCRGLNEDTADKHTFLLQGEDPVFLLHKPSFYVPNHRRQTILEIALPDEAKEFYLRLKKEYPKEIFTFNTSDNVELTEVIKNKGKLHGNIGTSAAHDTPSLSDFTLTITESWLDRELNGVYLASRYPSDRMPFYLYGHHDQSSSCSSSSPSCSSVHIDHALLRSPNIQLSAADISLSLEKSTSSSNSTLPFSTATNTSTTGAKRPLLLFLESVREKTMQPFPSTNKSIAELPNFFFQPGAKFNVSVWRDPMADKSTANGEEILKVWEALGSGGDDEGGNGNGGFLVGRGTVTLGESVFVDGQFVNLDPHKKMTDVDGWKREFKEIGKQFRH</sequence>